<comment type="caution">
    <text evidence="1">The sequence shown here is derived from an EMBL/GenBank/DDBJ whole genome shotgun (WGS) entry which is preliminary data.</text>
</comment>
<organism evidence="1 2">
    <name type="scientific">Ixodes persulcatus</name>
    <name type="common">Taiga tick</name>
    <dbReference type="NCBI Taxonomy" id="34615"/>
    <lineage>
        <taxon>Eukaryota</taxon>
        <taxon>Metazoa</taxon>
        <taxon>Ecdysozoa</taxon>
        <taxon>Arthropoda</taxon>
        <taxon>Chelicerata</taxon>
        <taxon>Arachnida</taxon>
        <taxon>Acari</taxon>
        <taxon>Parasitiformes</taxon>
        <taxon>Ixodida</taxon>
        <taxon>Ixodoidea</taxon>
        <taxon>Ixodidae</taxon>
        <taxon>Ixodinae</taxon>
        <taxon>Ixodes</taxon>
    </lineage>
</organism>
<accession>A0AC60PX78</accession>
<proteinExistence type="predicted"/>
<dbReference type="Proteomes" id="UP000805193">
    <property type="component" value="Unassembled WGS sequence"/>
</dbReference>
<evidence type="ECO:0000313" key="1">
    <source>
        <dbReference type="EMBL" id="KAG0425237.1"/>
    </source>
</evidence>
<protein>
    <submittedName>
        <fullName evidence="1">Uncharacterized protein</fullName>
    </submittedName>
</protein>
<dbReference type="EMBL" id="JABSTQ010009871">
    <property type="protein sequence ID" value="KAG0425237.1"/>
    <property type="molecule type" value="Genomic_DNA"/>
</dbReference>
<feature type="non-terminal residue" evidence="1">
    <location>
        <position position="1"/>
    </location>
</feature>
<keyword evidence="2" id="KW-1185">Reference proteome</keyword>
<sequence>EPQPQDYEAGPDVVQFPKSDFFPTEAYFKDPSDFDLLQKIGLIDFLDSPL</sequence>
<evidence type="ECO:0000313" key="2">
    <source>
        <dbReference type="Proteomes" id="UP000805193"/>
    </source>
</evidence>
<reference evidence="1 2" key="1">
    <citation type="journal article" date="2020" name="Cell">
        <title>Large-Scale Comparative Analyses of Tick Genomes Elucidate Their Genetic Diversity and Vector Capacities.</title>
        <authorList>
            <consortium name="Tick Genome and Microbiome Consortium (TIGMIC)"/>
            <person name="Jia N."/>
            <person name="Wang J."/>
            <person name="Shi W."/>
            <person name="Du L."/>
            <person name="Sun Y."/>
            <person name="Zhan W."/>
            <person name="Jiang J.F."/>
            <person name="Wang Q."/>
            <person name="Zhang B."/>
            <person name="Ji P."/>
            <person name="Bell-Sakyi L."/>
            <person name="Cui X.M."/>
            <person name="Yuan T.T."/>
            <person name="Jiang B.G."/>
            <person name="Yang W.F."/>
            <person name="Lam T.T."/>
            <person name="Chang Q.C."/>
            <person name="Ding S.J."/>
            <person name="Wang X.J."/>
            <person name="Zhu J.G."/>
            <person name="Ruan X.D."/>
            <person name="Zhao L."/>
            <person name="Wei J.T."/>
            <person name="Ye R.Z."/>
            <person name="Que T.C."/>
            <person name="Du C.H."/>
            <person name="Zhou Y.H."/>
            <person name="Cheng J.X."/>
            <person name="Dai P.F."/>
            <person name="Guo W.B."/>
            <person name="Han X.H."/>
            <person name="Huang E.J."/>
            <person name="Li L.F."/>
            <person name="Wei W."/>
            <person name="Gao Y.C."/>
            <person name="Liu J.Z."/>
            <person name="Shao H.Z."/>
            <person name="Wang X."/>
            <person name="Wang C.C."/>
            <person name="Yang T.C."/>
            <person name="Huo Q.B."/>
            <person name="Li W."/>
            <person name="Chen H.Y."/>
            <person name="Chen S.E."/>
            <person name="Zhou L.G."/>
            <person name="Ni X.B."/>
            <person name="Tian J.H."/>
            <person name="Sheng Y."/>
            <person name="Liu T."/>
            <person name="Pan Y.S."/>
            <person name="Xia L.Y."/>
            <person name="Li J."/>
            <person name="Zhao F."/>
            <person name="Cao W.C."/>
        </authorList>
    </citation>
    <scope>NUCLEOTIDE SEQUENCE [LARGE SCALE GENOMIC DNA]</scope>
    <source>
        <strain evidence="1">Iper-2018</strain>
    </source>
</reference>
<gene>
    <name evidence="1" type="ORF">HPB47_027572</name>
</gene>
<name>A0AC60PX78_IXOPE</name>